<dbReference type="EMBL" id="JBHULZ010000006">
    <property type="protein sequence ID" value="MFD2696626.1"/>
    <property type="molecule type" value="Genomic_DNA"/>
</dbReference>
<evidence type="ECO:0000256" key="30">
    <source>
        <dbReference type="ARBA" id="ARBA00049092"/>
    </source>
</evidence>
<keyword evidence="8 32" id="KW-0479">Metal-binding</keyword>
<dbReference type="Gene3D" id="3.40.720.10">
    <property type="entry name" value="Alkaline Phosphatase, subunit A"/>
    <property type="match status" value="1"/>
</dbReference>
<dbReference type="Gene3D" id="3.30.1360.150">
    <property type="match status" value="1"/>
</dbReference>
<evidence type="ECO:0000256" key="18">
    <source>
        <dbReference type="ARBA" id="ARBA00031167"/>
    </source>
</evidence>
<comment type="cofactor">
    <cofactor evidence="1">
        <name>Zn(2+)</name>
        <dbReference type="ChEBI" id="CHEBI:29105"/>
    </cofactor>
</comment>
<dbReference type="SUPFAM" id="SSF53649">
    <property type="entry name" value="Alkaline phosphatase-like"/>
    <property type="match status" value="1"/>
</dbReference>
<dbReference type="Proteomes" id="UP001597357">
    <property type="component" value="Unassembled WGS sequence"/>
</dbReference>
<evidence type="ECO:0000256" key="28">
    <source>
        <dbReference type="ARBA" id="ARBA00048234"/>
    </source>
</evidence>
<comment type="catalytic activity">
    <reaction evidence="21">
        <text>1-dodecanoyl-sn-glycero-3-phosphocholine + H2O = 1-dodecanoyl-sn-glycerol + phosphocholine + H(+)</text>
        <dbReference type="Rhea" id="RHEA:41127"/>
        <dbReference type="ChEBI" id="CHEBI:15377"/>
        <dbReference type="ChEBI" id="CHEBI:15378"/>
        <dbReference type="ChEBI" id="CHEBI:74966"/>
        <dbReference type="ChEBI" id="CHEBI:75529"/>
        <dbReference type="ChEBI" id="CHEBI:295975"/>
    </reaction>
    <physiologicalReaction direction="left-to-right" evidence="21">
        <dbReference type="Rhea" id="RHEA:41128"/>
    </physiologicalReaction>
</comment>
<reference evidence="35" key="1">
    <citation type="journal article" date="2019" name="Int. J. Syst. Evol. Microbiol.">
        <title>The Global Catalogue of Microorganisms (GCM) 10K type strain sequencing project: providing services to taxonomists for standard genome sequencing and annotation.</title>
        <authorList>
            <consortium name="The Broad Institute Genomics Platform"/>
            <consortium name="The Broad Institute Genome Sequencing Center for Infectious Disease"/>
            <person name="Wu L."/>
            <person name="Ma J."/>
        </authorList>
    </citation>
    <scope>NUCLEOTIDE SEQUENCE [LARGE SCALE GENOMIC DNA]</scope>
    <source>
        <strain evidence="35">KCTC 42255</strain>
    </source>
</reference>
<comment type="catalytic activity">
    <reaction evidence="24">
        <text>a 1-O-alkyl-sn-glycero-3-phosphocholine + H2O = a 1-O-alkyl-sn-glycerol + phosphocholine + H(+)</text>
        <dbReference type="Rhea" id="RHEA:36083"/>
        <dbReference type="ChEBI" id="CHEBI:15377"/>
        <dbReference type="ChEBI" id="CHEBI:15378"/>
        <dbReference type="ChEBI" id="CHEBI:15850"/>
        <dbReference type="ChEBI" id="CHEBI:30909"/>
        <dbReference type="ChEBI" id="CHEBI:295975"/>
    </reaction>
    <physiologicalReaction direction="left-to-right" evidence="24">
        <dbReference type="Rhea" id="RHEA:36084"/>
    </physiologicalReaction>
</comment>
<dbReference type="Pfam" id="PF01663">
    <property type="entry name" value="Phosphodiest"/>
    <property type="match status" value="1"/>
</dbReference>
<evidence type="ECO:0000256" key="26">
    <source>
        <dbReference type="ARBA" id="ARBA00047779"/>
    </source>
</evidence>
<evidence type="ECO:0000256" key="22">
    <source>
        <dbReference type="ARBA" id="ARBA00047322"/>
    </source>
</evidence>
<evidence type="ECO:0000256" key="2">
    <source>
        <dbReference type="ARBA" id="ARBA00004609"/>
    </source>
</evidence>
<evidence type="ECO:0000256" key="23">
    <source>
        <dbReference type="ARBA" id="ARBA00047482"/>
    </source>
</evidence>
<evidence type="ECO:0000256" key="24">
    <source>
        <dbReference type="ARBA" id="ARBA00047494"/>
    </source>
</evidence>
<dbReference type="InterPro" id="IPR017850">
    <property type="entry name" value="Alkaline_phosphatase_core_sf"/>
</dbReference>
<evidence type="ECO:0000256" key="25">
    <source>
        <dbReference type="ARBA" id="ARBA00047600"/>
    </source>
</evidence>
<evidence type="ECO:0000256" key="11">
    <source>
        <dbReference type="ARBA" id="ARBA00022833"/>
    </source>
</evidence>
<keyword evidence="12" id="KW-0442">Lipid degradation</keyword>
<comment type="catalytic activity">
    <reaction evidence="29">
        <text>sn-glycerol 3-phosphocholine + H2O = phosphocholine + glycerol + H(+)</text>
        <dbReference type="Rhea" id="RHEA:19545"/>
        <dbReference type="ChEBI" id="CHEBI:15377"/>
        <dbReference type="ChEBI" id="CHEBI:15378"/>
        <dbReference type="ChEBI" id="CHEBI:16870"/>
        <dbReference type="ChEBI" id="CHEBI:17754"/>
        <dbReference type="ChEBI" id="CHEBI:295975"/>
        <dbReference type="EC" id="3.1.4.38"/>
    </reaction>
    <physiologicalReaction direction="left-to-right" evidence="29">
        <dbReference type="Rhea" id="RHEA:19546"/>
    </physiologicalReaction>
</comment>
<gene>
    <name evidence="34" type="primary">pafA</name>
    <name evidence="34" type="ORF">ACFSQ0_01335</name>
</gene>
<keyword evidence="35" id="KW-1185">Reference proteome</keyword>
<comment type="catalytic activity">
    <reaction evidence="31">
        <text>1-(5Z,8Z,11Z,14Z-eicosatetraenoyl)-sn-glycero-3-phosphocholine + H2O = 1-(5Z,8Z,11Z,14Z-eicosatetraenoyl)-sn-glycerol + phosphocholine + H(+)</text>
        <dbReference type="Rhea" id="RHEA:41003"/>
        <dbReference type="ChEBI" id="CHEBI:15377"/>
        <dbReference type="ChEBI" id="CHEBI:15378"/>
        <dbReference type="ChEBI" id="CHEBI:34071"/>
        <dbReference type="ChEBI" id="CHEBI:74344"/>
        <dbReference type="ChEBI" id="CHEBI:295975"/>
    </reaction>
    <physiologicalReaction direction="left-to-right" evidence="31">
        <dbReference type="Rhea" id="RHEA:41004"/>
    </physiologicalReaction>
</comment>
<evidence type="ECO:0000256" key="6">
    <source>
        <dbReference type="ARBA" id="ARBA00022553"/>
    </source>
</evidence>
<evidence type="ECO:0000313" key="35">
    <source>
        <dbReference type="Proteomes" id="UP001597357"/>
    </source>
</evidence>
<evidence type="ECO:0000256" key="12">
    <source>
        <dbReference type="ARBA" id="ARBA00022963"/>
    </source>
</evidence>
<organism evidence="34 35">
    <name type="scientific">Mesonia sediminis</name>
    <dbReference type="NCBI Taxonomy" id="1703946"/>
    <lineage>
        <taxon>Bacteria</taxon>
        <taxon>Pseudomonadati</taxon>
        <taxon>Bacteroidota</taxon>
        <taxon>Flavobacteriia</taxon>
        <taxon>Flavobacteriales</taxon>
        <taxon>Flavobacteriaceae</taxon>
        <taxon>Mesonia</taxon>
    </lineage>
</organism>
<dbReference type="EC" id="3.1.4.38" evidence="4"/>
<dbReference type="PANTHER" id="PTHR10151:SF66">
    <property type="entry name" value="GLYCEROPHOSPHOCHOLINE CHOLINEPHOSPHODIESTERASE ENPP6"/>
    <property type="match status" value="1"/>
</dbReference>
<proteinExistence type="inferred from homology"/>
<evidence type="ECO:0000256" key="1">
    <source>
        <dbReference type="ARBA" id="ARBA00001947"/>
    </source>
</evidence>
<evidence type="ECO:0000256" key="16">
    <source>
        <dbReference type="ARBA" id="ARBA00023180"/>
    </source>
</evidence>
<keyword evidence="10 34" id="KW-0378">Hydrolase</keyword>
<comment type="subcellular location">
    <subcellularLocation>
        <location evidence="2">Cell membrane</location>
        <topology evidence="2">Lipid-anchor</topology>
        <topology evidence="2">GPI-anchor</topology>
    </subcellularLocation>
</comment>
<comment type="catalytic activity">
    <reaction evidence="23">
        <text>glycero-2-phosphocholine + H2O = phosphocholine + glycerol + H(+)</text>
        <dbReference type="Rhea" id="RHEA:61684"/>
        <dbReference type="ChEBI" id="CHEBI:15377"/>
        <dbReference type="ChEBI" id="CHEBI:15378"/>
        <dbReference type="ChEBI" id="CHEBI:17754"/>
        <dbReference type="ChEBI" id="CHEBI:144950"/>
        <dbReference type="ChEBI" id="CHEBI:295975"/>
    </reaction>
    <physiologicalReaction direction="left-to-right" evidence="23">
        <dbReference type="Rhea" id="RHEA:61685"/>
    </physiologicalReaction>
</comment>
<keyword evidence="17" id="KW-0449">Lipoprotein</keyword>
<keyword evidence="16" id="KW-0325">Glycoprotein</keyword>
<evidence type="ECO:0000256" key="3">
    <source>
        <dbReference type="ARBA" id="ARBA00010594"/>
    </source>
</evidence>
<sequence length="557" mass="61976">MKKFSLLLLVGFLLNACASVENLDKSAVVDKEPEQSLYAQPKLVVGVVVDQMRYDYLTRFWDLYTDRGFKRLINQGFNCKNNHYNYVPTYTAPGHASIFTGTSPQVHGIIANNWYDKQEKKKVYCVDDNTVNGLGTTLAAGQMSPKRLETTSIADQNRLHTQFRGKSIGIAIKDRGAILPAGHSANAAYWFLGGEEGKWISSSYYMNELPSWVQNFNANEPAKKYLNTWNTLLPIAQYTQSGSDANAYEFGFKGKENADFPYNLAKLAPENGGYDILKATPFGNSLTLDFALAAIENEALGKDQDTDFLTLSFSSPDYIGHNFGVNAKEIQDNYLRLDLEIAQLLEYLDTHIGKGEYTLFLTADHGAIHVPNYLKDQKIPAGYVSSSNLKERLKNYLGEAHANVNLIENISNNQLFLNHELIQEKNIDALALAEDIKAFLLAQPEISRVFTRSEIEMNAATEKTKLLVQNGFHQKRSGDLVFGFLPNYISYPEKGSTHGTGFNYDTHAPLLFYGKGIRKGSSFNKTYITDIAPTIAALLGIANPNGTTGEVIVEVLD</sequence>
<name>A0ABW5S9Z2_9FLAO</name>
<evidence type="ECO:0000256" key="32">
    <source>
        <dbReference type="PIRNR" id="PIRNR031924"/>
    </source>
</evidence>
<comment type="catalytic activity">
    <reaction evidence="22">
        <text>1-(9Z-octadecenoyl)-sn-glycero-3-phosphocholine + H2O = 1-(9Z-octadecenoyl)-sn-glycerol + phosphocholine + H(+)</text>
        <dbReference type="Rhea" id="RHEA:41091"/>
        <dbReference type="ChEBI" id="CHEBI:15377"/>
        <dbReference type="ChEBI" id="CHEBI:15378"/>
        <dbReference type="ChEBI" id="CHEBI:28610"/>
        <dbReference type="ChEBI" id="CHEBI:75757"/>
        <dbReference type="ChEBI" id="CHEBI:295975"/>
    </reaction>
    <physiologicalReaction direction="left-to-right" evidence="22">
        <dbReference type="Rhea" id="RHEA:41092"/>
    </physiologicalReaction>
</comment>
<evidence type="ECO:0000256" key="10">
    <source>
        <dbReference type="ARBA" id="ARBA00022801"/>
    </source>
</evidence>
<comment type="catalytic activity">
    <reaction evidence="27">
        <text>1-hexadecanoyl-sn-glycero-3-phosphocholine + H2O = 1-hexadecanoyl-sn-glycerol + phosphocholine + H(+)</text>
        <dbReference type="Rhea" id="RHEA:41119"/>
        <dbReference type="ChEBI" id="CHEBI:15377"/>
        <dbReference type="ChEBI" id="CHEBI:15378"/>
        <dbReference type="ChEBI" id="CHEBI:72998"/>
        <dbReference type="ChEBI" id="CHEBI:75542"/>
        <dbReference type="ChEBI" id="CHEBI:295975"/>
    </reaction>
    <physiologicalReaction direction="left-to-right" evidence="27">
        <dbReference type="Rhea" id="RHEA:41120"/>
    </physiologicalReaction>
</comment>
<dbReference type="GO" id="GO:0004035">
    <property type="term" value="F:alkaline phosphatase activity"/>
    <property type="evidence" value="ECO:0007669"/>
    <property type="project" value="UniProtKB-EC"/>
</dbReference>
<evidence type="ECO:0000313" key="34">
    <source>
        <dbReference type="EMBL" id="MFD2696626.1"/>
    </source>
</evidence>
<dbReference type="NCBIfam" id="NF042991">
    <property type="entry name" value="alk_phos_PafA"/>
    <property type="match status" value="1"/>
</dbReference>
<keyword evidence="13" id="KW-0443">Lipid metabolism</keyword>
<dbReference type="PANTHER" id="PTHR10151">
    <property type="entry name" value="ECTONUCLEOTIDE PYROPHOSPHATASE/PHOSPHODIESTERASE"/>
    <property type="match status" value="1"/>
</dbReference>
<evidence type="ECO:0000256" key="14">
    <source>
        <dbReference type="ARBA" id="ARBA00023136"/>
    </source>
</evidence>
<evidence type="ECO:0000256" key="13">
    <source>
        <dbReference type="ARBA" id="ARBA00023098"/>
    </source>
</evidence>
<keyword evidence="11" id="KW-0862">Zinc</keyword>
<evidence type="ECO:0000256" key="27">
    <source>
        <dbReference type="ARBA" id="ARBA00048209"/>
    </source>
</evidence>
<evidence type="ECO:0000256" key="15">
    <source>
        <dbReference type="ARBA" id="ARBA00023157"/>
    </source>
</evidence>
<comment type="function">
    <text evidence="20">Choline-specific glycerophosphodiesterase that hydrolyzes glycerophosphocholine (GPC) and lysophosphatidylcholine (LPC) and contributes to supplying choline to the cells. Has a preference for LPC with short (12:0 and 14:0) or polyunsaturated (18:2 and 20:4) fatty acids. In vitro, hydrolyzes only choline-containing lysophospholipids, such as sphingosylphosphorylcholine (SPC), platelet-activating factor (PAF) and lysoPAF, but not other lysophospholipids.</text>
</comment>
<dbReference type="RefSeq" id="WP_379043053.1">
    <property type="nucleotide sequence ID" value="NZ_JBHULZ010000006.1"/>
</dbReference>
<comment type="catalytic activity">
    <reaction evidence="25">
        <text>a 1-acyl-sn-glycero-3-phosphocholine + H2O = a 1-acyl-sn-glycerol + phosphocholine + H(+)</text>
        <dbReference type="Rhea" id="RHEA:44720"/>
        <dbReference type="ChEBI" id="CHEBI:15377"/>
        <dbReference type="ChEBI" id="CHEBI:15378"/>
        <dbReference type="ChEBI" id="CHEBI:58168"/>
        <dbReference type="ChEBI" id="CHEBI:64683"/>
        <dbReference type="ChEBI" id="CHEBI:295975"/>
    </reaction>
    <physiologicalReaction direction="left-to-right" evidence="25">
        <dbReference type="Rhea" id="RHEA:44721"/>
    </physiologicalReaction>
</comment>
<protein>
    <recommendedName>
        <fullName evidence="4">glycerophosphocholine cholinephosphodiesterase</fullName>
        <ecNumber evidence="4">3.1.4.38</ecNumber>
    </recommendedName>
    <alternativeName>
        <fullName evidence="19">Choline-specific glycerophosphodiester phosphodiesterase</fullName>
    </alternativeName>
    <alternativeName>
        <fullName evidence="18">Ectonucleotide pyrophosphatase/phosphodiesterase family member 6</fullName>
    </alternativeName>
</protein>
<comment type="catalytic activity">
    <reaction evidence="28">
        <text>sphing-4-enine-phosphocholine + H2O = sphing-4-enine + phosphocholine + H(+)</text>
        <dbReference type="Rhea" id="RHEA:41095"/>
        <dbReference type="ChEBI" id="CHEBI:15377"/>
        <dbReference type="ChEBI" id="CHEBI:15378"/>
        <dbReference type="ChEBI" id="CHEBI:57756"/>
        <dbReference type="ChEBI" id="CHEBI:58906"/>
        <dbReference type="ChEBI" id="CHEBI:295975"/>
    </reaction>
    <physiologicalReaction direction="left-to-right" evidence="28">
        <dbReference type="Rhea" id="RHEA:41096"/>
    </physiologicalReaction>
</comment>
<keyword evidence="7" id="KW-0336">GPI-anchor</keyword>
<evidence type="ECO:0000256" key="20">
    <source>
        <dbReference type="ARBA" id="ARBA00046203"/>
    </source>
</evidence>
<comment type="catalytic activity">
    <reaction evidence="30">
        <text>1-(9Z,12Z)-octadecadienoyl-sn-glycero-3-phosphocholine + H2O = 1-(9Z,12Z-octadecadienoyl)-sn-glycerol + phosphocholine + H(+)</text>
        <dbReference type="Rhea" id="RHEA:41115"/>
        <dbReference type="ChEBI" id="CHEBI:15377"/>
        <dbReference type="ChEBI" id="CHEBI:15378"/>
        <dbReference type="ChEBI" id="CHEBI:28733"/>
        <dbReference type="ChEBI" id="CHEBI:75561"/>
        <dbReference type="ChEBI" id="CHEBI:295975"/>
    </reaction>
    <physiologicalReaction direction="left-to-right" evidence="30">
        <dbReference type="Rhea" id="RHEA:41116"/>
    </physiologicalReaction>
</comment>
<evidence type="ECO:0000256" key="33">
    <source>
        <dbReference type="SAM" id="SignalP"/>
    </source>
</evidence>
<dbReference type="InterPro" id="IPR002591">
    <property type="entry name" value="Phosphodiest/P_Trfase"/>
</dbReference>
<comment type="caution">
    <text evidence="34">The sequence shown here is derived from an EMBL/GenBank/DDBJ whole genome shotgun (WGS) entry which is preliminary data.</text>
</comment>
<keyword evidence="9 33" id="KW-0732">Signal</keyword>
<dbReference type="PIRSF" id="PIRSF031924">
    <property type="entry name" value="Pi-irrepressible_AP"/>
    <property type="match status" value="1"/>
</dbReference>
<evidence type="ECO:0000256" key="31">
    <source>
        <dbReference type="ARBA" id="ARBA00049320"/>
    </source>
</evidence>
<evidence type="ECO:0000256" key="19">
    <source>
        <dbReference type="ARBA" id="ARBA00032556"/>
    </source>
</evidence>
<feature type="chain" id="PRO_5046833996" description="glycerophosphocholine cholinephosphodiesterase" evidence="33">
    <location>
        <begin position="19"/>
        <end position="557"/>
    </location>
</feature>
<evidence type="ECO:0000256" key="29">
    <source>
        <dbReference type="ARBA" id="ARBA00048703"/>
    </source>
</evidence>
<evidence type="ECO:0000256" key="17">
    <source>
        <dbReference type="ARBA" id="ARBA00023288"/>
    </source>
</evidence>
<evidence type="ECO:0000256" key="5">
    <source>
        <dbReference type="ARBA" id="ARBA00022475"/>
    </source>
</evidence>
<keyword evidence="6" id="KW-0597">Phosphoprotein</keyword>
<evidence type="ECO:0000256" key="4">
    <source>
        <dbReference type="ARBA" id="ARBA00012318"/>
    </source>
</evidence>
<evidence type="ECO:0000256" key="21">
    <source>
        <dbReference type="ARBA" id="ARBA00047290"/>
    </source>
</evidence>
<feature type="signal peptide" evidence="33">
    <location>
        <begin position="1"/>
        <end position="18"/>
    </location>
</feature>
<evidence type="ECO:0000256" key="9">
    <source>
        <dbReference type="ARBA" id="ARBA00022729"/>
    </source>
</evidence>
<dbReference type="InterPro" id="IPR026263">
    <property type="entry name" value="Alkaline_phosphatase_prok"/>
</dbReference>
<evidence type="ECO:0000256" key="7">
    <source>
        <dbReference type="ARBA" id="ARBA00022622"/>
    </source>
</evidence>
<comment type="catalytic activity">
    <reaction evidence="26">
        <text>1-tetradecanoyl-sn-glycero-3-phosphocholine + H2O = 1-tetradecanoyl-sn-glycerol + phosphocholine + H(+)</text>
        <dbReference type="Rhea" id="RHEA:40999"/>
        <dbReference type="ChEBI" id="CHEBI:15377"/>
        <dbReference type="ChEBI" id="CHEBI:15378"/>
        <dbReference type="ChEBI" id="CHEBI:64489"/>
        <dbReference type="ChEBI" id="CHEBI:75536"/>
        <dbReference type="ChEBI" id="CHEBI:295975"/>
    </reaction>
    <physiologicalReaction direction="left-to-right" evidence="26">
        <dbReference type="Rhea" id="RHEA:41000"/>
    </physiologicalReaction>
</comment>
<keyword evidence="14" id="KW-0472">Membrane</keyword>
<dbReference type="CDD" id="cd16016">
    <property type="entry name" value="AP-SPAP"/>
    <property type="match status" value="1"/>
</dbReference>
<accession>A0ABW5S9Z2</accession>
<keyword evidence="5" id="KW-1003">Cell membrane</keyword>
<evidence type="ECO:0000256" key="8">
    <source>
        <dbReference type="ARBA" id="ARBA00022723"/>
    </source>
</evidence>
<comment type="similarity">
    <text evidence="3">Belongs to the nucleotide pyrophosphatase/phosphodiesterase family.</text>
</comment>
<keyword evidence="15" id="KW-1015">Disulfide bond</keyword>